<evidence type="ECO:0000313" key="7">
    <source>
        <dbReference type="Proteomes" id="UP001166286"/>
    </source>
</evidence>
<evidence type="ECO:0000313" key="6">
    <source>
        <dbReference type="EMBL" id="KAK0516239.1"/>
    </source>
</evidence>
<evidence type="ECO:0000256" key="1">
    <source>
        <dbReference type="ARBA" id="ARBA00006885"/>
    </source>
</evidence>
<name>A0AA39V7F3_9LECA</name>
<keyword evidence="7" id="KW-1185">Reference proteome</keyword>
<dbReference type="AlphaFoldDB" id="A0AA39V7F3"/>
<comment type="caution">
    <text evidence="6">The sequence shown here is derived from an EMBL/GenBank/DDBJ whole genome shotgun (WGS) entry which is preliminary data.</text>
</comment>
<evidence type="ECO:0000259" key="5">
    <source>
        <dbReference type="Pfam" id="PF03364"/>
    </source>
</evidence>
<reference evidence="6" key="1">
    <citation type="submission" date="2023-03" db="EMBL/GenBank/DDBJ databases">
        <title>Complete genome of Cladonia borealis.</title>
        <authorList>
            <person name="Park H."/>
        </authorList>
    </citation>
    <scope>NUCLEOTIDE SEQUENCE</scope>
    <source>
        <strain evidence="6">ANT050790</strain>
    </source>
</reference>
<feature type="compositionally biased region" description="Basic and acidic residues" evidence="4">
    <location>
        <begin position="188"/>
        <end position="200"/>
    </location>
</feature>
<dbReference type="EMBL" id="JAFEKC020000002">
    <property type="protein sequence ID" value="KAK0516239.1"/>
    <property type="molecule type" value="Genomic_DNA"/>
</dbReference>
<dbReference type="PANTHER" id="PTHR12901:SF10">
    <property type="entry name" value="COENZYME Q-BINDING PROTEIN COQ10, MITOCHONDRIAL"/>
    <property type="match status" value="1"/>
</dbReference>
<comment type="similarity">
    <text evidence="1">Belongs to the COQ10 family.</text>
</comment>
<comment type="subunit">
    <text evidence="2">Interacts with coenzyme Q.</text>
</comment>
<dbReference type="SUPFAM" id="SSF55961">
    <property type="entry name" value="Bet v1-like"/>
    <property type="match status" value="1"/>
</dbReference>
<dbReference type="GO" id="GO:0005739">
    <property type="term" value="C:mitochondrion"/>
    <property type="evidence" value="ECO:0007669"/>
    <property type="project" value="TreeGrafter"/>
</dbReference>
<dbReference type="Proteomes" id="UP001166286">
    <property type="component" value="Unassembled WGS sequence"/>
</dbReference>
<dbReference type="GO" id="GO:0048039">
    <property type="term" value="F:ubiquinone binding"/>
    <property type="evidence" value="ECO:0007669"/>
    <property type="project" value="InterPro"/>
</dbReference>
<dbReference type="PANTHER" id="PTHR12901">
    <property type="entry name" value="SPERM PROTEIN HOMOLOG"/>
    <property type="match status" value="1"/>
</dbReference>
<dbReference type="InterPro" id="IPR044996">
    <property type="entry name" value="COQ10-like"/>
</dbReference>
<proteinExistence type="inferred from homology"/>
<evidence type="ECO:0000256" key="3">
    <source>
        <dbReference type="ARBA" id="ARBA00024947"/>
    </source>
</evidence>
<evidence type="ECO:0000256" key="2">
    <source>
        <dbReference type="ARBA" id="ARBA00011814"/>
    </source>
</evidence>
<feature type="region of interest" description="Disordered" evidence="4">
    <location>
        <begin position="1"/>
        <end position="30"/>
    </location>
</feature>
<dbReference type="InterPro" id="IPR023393">
    <property type="entry name" value="START-like_dom_sf"/>
</dbReference>
<feature type="compositionally biased region" description="Low complexity" evidence="4">
    <location>
        <begin position="7"/>
        <end position="17"/>
    </location>
</feature>
<evidence type="ECO:0000256" key="4">
    <source>
        <dbReference type="SAM" id="MobiDB-lite"/>
    </source>
</evidence>
<dbReference type="InterPro" id="IPR005031">
    <property type="entry name" value="COQ10_START"/>
</dbReference>
<organism evidence="6 7">
    <name type="scientific">Cladonia borealis</name>
    <dbReference type="NCBI Taxonomy" id="184061"/>
    <lineage>
        <taxon>Eukaryota</taxon>
        <taxon>Fungi</taxon>
        <taxon>Dikarya</taxon>
        <taxon>Ascomycota</taxon>
        <taxon>Pezizomycotina</taxon>
        <taxon>Lecanoromycetes</taxon>
        <taxon>OSLEUM clade</taxon>
        <taxon>Lecanoromycetidae</taxon>
        <taxon>Lecanorales</taxon>
        <taxon>Lecanorineae</taxon>
        <taxon>Cladoniaceae</taxon>
        <taxon>Cladonia</taxon>
    </lineage>
</organism>
<feature type="region of interest" description="Disordered" evidence="4">
    <location>
        <begin position="179"/>
        <end position="200"/>
    </location>
</feature>
<comment type="function">
    <text evidence="3">Required for the function of coenzyme Q in the respiratory chain. May serve as a chaperone or may be involved in the transport of Q6 from its site of synthesis to the catalytic sites of the respiratory complexes.</text>
</comment>
<dbReference type="GO" id="GO:0045333">
    <property type="term" value="P:cellular respiration"/>
    <property type="evidence" value="ECO:0007669"/>
    <property type="project" value="InterPro"/>
</dbReference>
<feature type="domain" description="Coenzyme Q-binding protein COQ10 START" evidence="5">
    <location>
        <begin position="55"/>
        <end position="237"/>
    </location>
</feature>
<dbReference type="Gene3D" id="3.30.530.20">
    <property type="match status" value="1"/>
</dbReference>
<dbReference type="Pfam" id="PF03364">
    <property type="entry name" value="Polyketide_cyc"/>
    <property type="match status" value="1"/>
</dbReference>
<feature type="compositionally biased region" description="Polar residues" evidence="4">
    <location>
        <begin position="19"/>
        <end position="28"/>
    </location>
</feature>
<gene>
    <name evidence="6" type="ORF">JMJ35_000842</name>
</gene>
<dbReference type="CDD" id="cd07813">
    <property type="entry name" value="COQ10p_like"/>
    <property type="match status" value="1"/>
</dbReference>
<protein>
    <recommendedName>
        <fullName evidence="5">Coenzyme Q-binding protein COQ10 START domain-containing protein</fullName>
    </recommendedName>
</protein>
<sequence>MKPAPPLRLLRPSSALPTKSASHPSQFLSKPLPHRPFVSDALNPLQTLTASRTLPYHAAPLYNLIADIPSYPQFIPYLQSSRITAHSSPDSLTKTRWPRTADLSIGYGPYEEVFQSAVYCVPYTVLEAVAGDALPTIPKRDLPHYYEDGADGSEEKSAGNGSSIFTSLLTRWTFREFPFKPPPPDGKTPQEGEASRPSKPRTEVNLVLEVRFASAVYSALSQAAAPKVAGLMIDAFEGRARELLGEGGGGEKEG</sequence>
<accession>A0AA39V7F3</accession>